<protein>
    <recommendedName>
        <fullName evidence="5">BHLH domain-containing protein</fullName>
    </recommendedName>
</protein>
<reference evidence="6 7" key="1">
    <citation type="journal article" date="2023" name="bioRxiv">
        <title>Genome report: Whole genome sequence and annotation of Penstemon davidsonii.</title>
        <authorList>
            <person name="Ostevik K.L."/>
            <person name="Alabady M."/>
            <person name="Zhang M."/>
            <person name="Rausher M.D."/>
        </authorList>
    </citation>
    <scope>NUCLEOTIDE SEQUENCE [LARGE SCALE GENOMIC DNA]</scope>
    <source>
        <strain evidence="6">DNT005</strain>
        <tissue evidence="6">Whole leaf</tissue>
    </source>
</reference>
<dbReference type="InterPro" id="IPR000756">
    <property type="entry name" value="Diacylglycerol_kin_accessory"/>
</dbReference>
<evidence type="ECO:0000259" key="5">
    <source>
        <dbReference type="PROSITE" id="PS50888"/>
    </source>
</evidence>
<keyword evidence="7" id="KW-1185">Reference proteome</keyword>
<evidence type="ECO:0000313" key="6">
    <source>
        <dbReference type="EMBL" id="KAK4478021.1"/>
    </source>
</evidence>
<proteinExistence type="predicted"/>
<keyword evidence="4" id="KW-0539">Nucleus</keyword>
<dbReference type="PANTHER" id="PTHR15319">
    <property type="entry name" value="TATA BOX-BINDING PROTEIN ASSOCIATED FACTOR RNA POLYMERASE I SUBUNIT C"/>
    <property type="match status" value="1"/>
</dbReference>
<dbReference type="Pfam" id="PF00010">
    <property type="entry name" value="HLH"/>
    <property type="match status" value="1"/>
</dbReference>
<dbReference type="InterPro" id="IPR036322">
    <property type="entry name" value="WD40_repeat_dom_sf"/>
</dbReference>
<dbReference type="Proteomes" id="UP001291926">
    <property type="component" value="Unassembled WGS sequence"/>
</dbReference>
<dbReference type="PANTHER" id="PTHR15319:SF1">
    <property type="entry name" value="TATA BOX-BINDING PROTEIN-ASSOCIATED FACTOR RNA POLYMERASE I SUBUNIT C"/>
    <property type="match status" value="1"/>
</dbReference>
<comment type="caution">
    <text evidence="6">The sequence shown here is derived from an EMBL/GenBank/DDBJ whole genome shotgun (WGS) entry which is preliminary data.</text>
</comment>
<dbReference type="SUPFAM" id="SSF50978">
    <property type="entry name" value="WD40 repeat-like"/>
    <property type="match status" value="1"/>
</dbReference>
<keyword evidence="2" id="KW-0805">Transcription regulation</keyword>
<evidence type="ECO:0000313" key="7">
    <source>
        <dbReference type="Proteomes" id="UP001291926"/>
    </source>
</evidence>
<dbReference type="SMART" id="SM00353">
    <property type="entry name" value="HLH"/>
    <property type="match status" value="1"/>
</dbReference>
<sequence>MSHIAVERNRRRQMNEHLKVLRSLTPCFYIKRGDQASIIGGVIDFIKELHQVLQSLEAKKRRKSLSPSPGPSPRPLLQLSPRPLLQLSPQSESPFDGNFKELGACCNSHVADVEAKISGSNVLLRTISRRIPGQIVRIINVLEKLSFEILHLNISSMEDAVLYSFVIKLAKEGCVNRQRITRLLVNPFNDFGNVGSINELSRNNVIVVGFLMVCTHYSVYWYRVEISSFCGDSDFSVCLNYLGCADANTFKGNSVVSACWSPHSRQECLILLENGDVLLFDVNCSNERKSKLIMPLVIGKNRVIKRIMHISMTDKVSLEKEGDDVEGEGWFGVEFSYHHRIIIASHRKAVFLVDLRSNRECNVSCLMKLETVFVVKNDGFMALSMAGSSGFYFTVSTKCSLFLCDVRKPLMPMLRWTHGLENPCYMTVFRLSDLRANAEDDKCKWASESGYCILLGSFWDSDFSLFCYGPDDNENGSVSSEISKFCNTQYCWGPPSEFSLSDPDCNCGSCLVREEFSKMSLPVWIDWRQKKDLVMGFATLDSDLSVEVSTPNSFGGFTLIRLMSSGKLEAQQYIAAWQLENFSEVNHKRKRIDSEEKNLLYDRDELEYDGIKKFQHMKFDFLNAFLNDKLAQYIVKRKIVIDEEDAEEIHQVKSESNFHREICQKMKAFGLPKLRSSMTVSDVLKDINLPTSLHEVALRSTWAGLPTNVLKLGFSTYSDLQSDVENDYEPLEFLVIPDQLQVPPFPFRKPSSRSNKWSSKVHPYDTLIGPVVPPHFLTILHKLDMEERKTERDPYIEETKEFSVRSQFKLECDKVTEVVEENVFCSDTKTTQDDNENDFVSLADDTDNMSSYGTQNVKLSFHKPLAFSENLSGSENDVFLRHVFRRNQDIAFDVSVGMVGQELFDVGCPIELKFDNSTTEFGPKELEMSHLSPVPHKFQKLRCWHILLSMPAGKDLETPSSIKETEVPLDQELEVDGNLPEKLNCYQVVFYYYSSIGMDAQVAYGFHTPHSEKPYLARGPISNKIIYSGYSCKHGWFFTPCSSDPGLRSLKNILRVYVKKVNQSTWEQIPVPSSVRSIVFLNLPSYGSGRNPWGNLKPDYLEKGGIVEVHVDNAASMVMVELISTKHTAQASDIRFELREEENGQRHICKLTVNHGNSL</sequence>
<dbReference type="SMART" id="SM00045">
    <property type="entry name" value="DAGKa"/>
    <property type="match status" value="1"/>
</dbReference>
<evidence type="ECO:0000256" key="4">
    <source>
        <dbReference type="ARBA" id="ARBA00023242"/>
    </source>
</evidence>
<dbReference type="Gene3D" id="4.10.280.10">
    <property type="entry name" value="Helix-loop-helix DNA-binding domain"/>
    <property type="match status" value="1"/>
</dbReference>
<feature type="domain" description="BHLH" evidence="5">
    <location>
        <begin position="1"/>
        <end position="49"/>
    </location>
</feature>
<organism evidence="6 7">
    <name type="scientific">Penstemon davidsonii</name>
    <dbReference type="NCBI Taxonomy" id="160366"/>
    <lineage>
        <taxon>Eukaryota</taxon>
        <taxon>Viridiplantae</taxon>
        <taxon>Streptophyta</taxon>
        <taxon>Embryophyta</taxon>
        <taxon>Tracheophyta</taxon>
        <taxon>Spermatophyta</taxon>
        <taxon>Magnoliopsida</taxon>
        <taxon>eudicotyledons</taxon>
        <taxon>Gunneridae</taxon>
        <taxon>Pentapetalae</taxon>
        <taxon>asterids</taxon>
        <taxon>lamiids</taxon>
        <taxon>Lamiales</taxon>
        <taxon>Plantaginaceae</taxon>
        <taxon>Cheloneae</taxon>
        <taxon>Penstemon</taxon>
    </lineage>
</organism>
<dbReference type="EMBL" id="JAYDYQ010002688">
    <property type="protein sequence ID" value="KAK4478021.1"/>
    <property type="molecule type" value="Genomic_DNA"/>
</dbReference>
<dbReference type="PROSITE" id="PS50888">
    <property type="entry name" value="BHLH"/>
    <property type="match status" value="1"/>
</dbReference>
<dbReference type="InterPro" id="IPR036638">
    <property type="entry name" value="HLH_DNA-bd_sf"/>
</dbReference>
<evidence type="ECO:0000256" key="2">
    <source>
        <dbReference type="ARBA" id="ARBA00023015"/>
    </source>
</evidence>
<evidence type="ECO:0000256" key="3">
    <source>
        <dbReference type="ARBA" id="ARBA00023163"/>
    </source>
</evidence>
<comment type="subcellular location">
    <subcellularLocation>
        <location evidence="1">Nucleus</location>
    </subcellularLocation>
</comment>
<evidence type="ECO:0000256" key="1">
    <source>
        <dbReference type="ARBA" id="ARBA00004123"/>
    </source>
</evidence>
<dbReference type="InterPro" id="IPR038801">
    <property type="entry name" value="TAF1C"/>
</dbReference>
<dbReference type="InterPro" id="IPR011598">
    <property type="entry name" value="bHLH_dom"/>
</dbReference>
<dbReference type="CDD" id="cd11448">
    <property type="entry name" value="bHLH_AtFAMA_like"/>
    <property type="match status" value="1"/>
</dbReference>
<name>A0ABR0CLL9_9LAMI</name>
<dbReference type="Pfam" id="PF00609">
    <property type="entry name" value="DAGK_acc"/>
    <property type="match status" value="1"/>
</dbReference>
<gene>
    <name evidence="6" type="ORF">RD792_017286</name>
</gene>
<dbReference type="SUPFAM" id="SSF47459">
    <property type="entry name" value="HLH, helix-loop-helix DNA-binding domain"/>
    <property type="match status" value="1"/>
</dbReference>
<keyword evidence="3" id="KW-0804">Transcription</keyword>
<accession>A0ABR0CLL9</accession>